<evidence type="ECO:0000313" key="2">
    <source>
        <dbReference type="EMBL" id="SMX29048.1"/>
    </source>
</evidence>
<dbReference type="Gene3D" id="3.40.50.1820">
    <property type="entry name" value="alpha/beta hydrolase"/>
    <property type="match status" value="1"/>
</dbReference>
<proteinExistence type="predicted"/>
<dbReference type="Proteomes" id="UP000225972">
    <property type="component" value="Unassembled WGS sequence"/>
</dbReference>
<dbReference type="EC" id="3.1.1.23" evidence="2"/>
<sequence length="331" mass="35847">MKLILWGLACLALAAVSAGIGMWLFGSREPVVTDIQFDDSVLQGGVDAYLAAQEARFDDITPGVAKRVEWANEPEQITDWVIVYLHGFSATSEEIRPVPDLVAQELGANLVYTRLQGHGRDGDTMATASVEGWMRDIAEALAIARKIGRKTLVIGTSTGASLATLAAQEEMSAEVAAYVLISPNFKLKSPAAALLVWPGARWWLPKLAGETRSFTPSNEDHATYWTNSYPTRALLPMAAAVQAVKQSPPRNVSQPALFVFDDLDQVIDHAQTRVVAAQWGGPTSLHVVEVGPEDDPNRHVIAGHVLSPHQSVLMAQHILGWIKDLDDGTTD</sequence>
<keyword evidence="2" id="KW-0378">Hydrolase</keyword>
<evidence type="ECO:0000259" key="1">
    <source>
        <dbReference type="Pfam" id="PF12146"/>
    </source>
</evidence>
<name>A0A238JEG1_9RHOB</name>
<feature type="domain" description="Serine aminopeptidase S33" evidence="1">
    <location>
        <begin position="79"/>
        <end position="275"/>
    </location>
</feature>
<dbReference type="InterPro" id="IPR022742">
    <property type="entry name" value="Hydrolase_4"/>
</dbReference>
<reference evidence="3" key="1">
    <citation type="submission" date="2017-05" db="EMBL/GenBank/DDBJ databases">
        <authorList>
            <person name="Rodrigo-Torres L."/>
            <person name="Arahal R. D."/>
            <person name="Lucena T."/>
        </authorList>
    </citation>
    <scope>NUCLEOTIDE SEQUENCE [LARGE SCALE GENOMIC DNA]</scope>
    <source>
        <strain evidence="3">CECT 8649</strain>
    </source>
</reference>
<accession>A0A238JEG1</accession>
<protein>
    <submittedName>
        <fullName evidence="2">Thermostable monoacylglycerol lipase</fullName>
        <ecNumber evidence="2">3.1.1.23</ecNumber>
    </submittedName>
</protein>
<dbReference type="RefSeq" id="WP_099246819.1">
    <property type="nucleotide sequence ID" value="NZ_FXXP01000002.1"/>
</dbReference>
<dbReference type="OrthoDB" id="5416147at2"/>
<dbReference type="InterPro" id="IPR029058">
    <property type="entry name" value="AB_hydrolase_fold"/>
</dbReference>
<organism evidence="2 3">
    <name type="scientific">Pelagimonas phthalicica</name>
    <dbReference type="NCBI Taxonomy" id="1037362"/>
    <lineage>
        <taxon>Bacteria</taxon>
        <taxon>Pseudomonadati</taxon>
        <taxon>Pseudomonadota</taxon>
        <taxon>Alphaproteobacteria</taxon>
        <taxon>Rhodobacterales</taxon>
        <taxon>Roseobacteraceae</taxon>
        <taxon>Pelagimonas</taxon>
    </lineage>
</organism>
<dbReference type="GO" id="GO:0047372">
    <property type="term" value="F:monoacylglycerol lipase activity"/>
    <property type="evidence" value="ECO:0007669"/>
    <property type="project" value="UniProtKB-EC"/>
</dbReference>
<dbReference type="Pfam" id="PF12146">
    <property type="entry name" value="Hydrolase_4"/>
    <property type="match status" value="1"/>
</dbReference>
<keyword evidence="3" id="KW-1185">Reference proteome</keyword>
<dbReference type="EMBL" id="FXXP01000002">
    <property type="protein sequence ID" value="SMX29048.1"/>
    <property type="molecule type" value="Genomic_DNA"/>
</dbReference>
<gene>
    <name evidence="2" type="ORF">TRP8649_03179</name>
</gene>
<dbReference type="SUPFAM" id="SSF53474">
    <property type="entry name" value="alpha/beta-Hydrolases"/>
    <property type="match status" value="1"/>
</dbReference>
<dbReference type="AlphaFoldDB" id="A0A238JEG1"/>
<evidence type="ECO:0000313" key="3">
    <source>
        <dbReference type="Proteomes" id="UP000225972"/>
    </source>
</evidence>